<dbReference type="AlphaFoldDB" id="A0ABD1I4R8"/>
<reference evidence="2 3" key="1">
    <citation type="submission" date="2024-06" db="EMBL/GenBank/DDBJ databases">
        <title>A chromosome level genome sequence of Diviner's sage (Salvia divinorum).</title>
        <authorList>
            <person name="Ford S.A."/>
            <person name="Ro D.-K."/>
            <person name="Ness R.W."/>
            <person name="Phillips M.A."/>
        </authorList>
    </citation>
    <scope>NUCLEOTIDE SEQUENCE [LARGE SCALE GENOMIC DNA]</scope>
    <source>
        <strain evidence="2">SAF-2024a</strain>
        <tissue evidence="2">Leaf</tissue>
    </source>
</reference>
<comment type="caution">
    <text evidence="2">The sequence shown here is derived from an EMBL/GenBank/DDBJ whole genome shotgun (WGS) entry which is preliminary data.</text>
</comment>
<feature type="region of interest" description="Disordered" evidence="1">
    <location>
        <begin position="79"/>
        <end position="99"/>
    </location>
</feature>
<protein>
    <submittedName>
        <fullName evidence="2">Uncharacterized protein</fullName>
    </submittedName>
</protein>
<evidence type="ECO:0000313" key="3">
    <source>
        <dbReference type="Proteomes" id="UP001567538"/>
    </source>
</evidence>
<evidence type="ECO:0000313" key="2">
    <source>
        <dbReference type="EMBL" id="KAL1563716.1"/>
    </source>
</evidence>
<proteinExistence type="predicted"/>
<name>A0ABD1I4R8_SALDI</name>
<dbReference type="EMBL" id="JBEAFC010000003">
    <property type="protein sequence ID" value="KAL1563716.1"/>
    <property type="molecule type" value="Genomic_DNA"/>
</dbReference>
<organism evidence="2 3">
    <name type="scientific">Salvia divinorum</name>
    <name type="common">Maria pastora</name>
    <name type="synonym">Diviner's sage</name>
    <dbReference type="NCBI Taxonomy" id="28513"/>
    <lineage>
        <taxon>Eukaryota</taxon>
        <taxon>Viridiplantae</taxon>
        <taxon>Streptophyta</taxon>
        <taxon>Embryophyta</taxon>
        <taxon>Tracheophyta</taxon>
        <taxon>Spermatophyta</taxon>
        <taxon>Magnoliopsida</taxon>
        <taxon>eudicotyledons</taxon>
        <taxon>Gunneridae</taxon>
        <taxon>Pentapetalae</taxon>
        <taxon>asterids</taxon>
        <taxon>lamiids</taxon>
        <taxon>Lamiales</taxon>
        <taxon>Lamiaceae</taxon>
        <taxon>Nepetoideae</taxon>
        <taxon>Mentheae</taxon>
        <taxon>Salviinae</taxon>
        <taxon>Salvia</taxon>
        <taxon>Salvia subgen. Calosphace</taxon>
    </lineage>
</organism>
<keyword evidence="3" id="KW-1185">Reference proteome</keyword>
<evidence type="ECO:0000256" key="1">
    <source>
        <dbReference type="SAM" id="MobiDB-lite"/>
    </source>
</evidence>
<dbReference type="Proteomes" id="UP001567538">
    <property type="component" value="Unassembled WGS sequence"/>
</dbReference>
<sequence>MREQQLSFSRPPSLLTIRHRTFVSNLRRKLGVARSSRRCSGFVALVQPSVRQPRSYPIKEYASRLEQIWENKIGLKTPLNHKSESNNSPSHAHLPSRQFGVEPLSPTSVASSVLLAAVAAVRGSSPWFSRPFGSPEVIRLKNMGADWSRLGRTKSAL</sequence>
<accession>A0ABD1I4R8</accession>
<gene>
    <name evidence="2" type="ORF">AAHA92_06147</name>
</gene>